<evidence type="ECO:0000313" key="2">
    <source>
        <dbReference type="Proteomes" id="UP000191905"/>
    </source>
</evidence>
<proteinExistence type="predicted"/>
<evidence type="ECO:0000313" key="1">
    <source>
        <dbReference type="EMBL" id="OQM73744.1"/>
    </source>
</evidence>
<comment type="caution">
    <text evidence="1">The sequence shown here is derived from an EMBL/GenBank/DDBJ whole genome shotgun (WGS) entry which is preliminary data.</text>
</comment>
<dbReference type="OrthoDB" id="852720at2"/>
<reference evidence="1 2" key="1">
    <citation type="journal article" date="2016" name="Int. J. Syst. Evol. Microbiol.">
        <title>Pseudaminobacter manganicus sp. nov., isolated from sludge of a manganese mine.</title>
        <authorList>
            <person name="Li J."/>
            <person name="Huang J."/>
            <person name="Liao S."/>
            <person name="Wang G."/>
        </authorList>
    </citation>
    <scope>NUCLEOTIDE SEQUENCE [LARGE SCALE GENOMIC DNA]</scope>
    <source>
        <strain evidence="1 2">JH-7</strain>
    </source>
</reference>
<sequence length="95" mass="10453">MSASETICRAIGTQRLLSFVYKGSIRTVEPYILGYEEGGGLTLSAVQVLGGSGKGFRSFSVEGISALAMSDRHFQRDHPDYNSRDRFFAQVICQI</sequence>
<organism evidence="1 2">
    <name type="scientific">Manganibacter manganicus</name>
    <dbReference type="NCBI Taxonomy" id="1873176"/>
    <lineage>
        <taxon>Bacteria</taxon>
        <taxon>Pseudomonadati</taxon>
        <taxon>Pseudomonadota</taxon>
        <taxon>Alphaproteobacteria</taxon>
        <taxon>Hyphomicrobiales</taxon>
        <taxon>Phyllobacteriaceae</taxon>
        <taxon>Manganibacter</taxon>
    </lineage>
</organism>
<keyword evidence="2" id="KW-1185">Reference proteome</keyword>
<dbReference type="Proteomes" id="UP000191905">
    <property type="component" value="Unassembled WGS sequence"/>
</dbReference>
<accession>A0A1V8RKS7</accession>
<dbReference type="PROSITE" id="PS52050">
    <property type="entry name" value="WYL"/>
    <property type="match status" value="1"/>
</dbReference>
<protein>
    <submittedName>
        <fullName evidence="1">Uncharacterized protein</fullName>
    </submittedName>
</protein>
<dbReference type="STRING" id="1873176.BFN67_07470"/>
<dbReference type="EMBL" id="MDET01000056">
    <property type="protein sequence ID" value="OQM73744.1"/>
    <property type="molecule type" value="Genomic_DNA"/>
</dbReference>
<dbReference type="RefSeq" id="WP_080921431.1">
    <property type="nucleotide sequence ID" value="NZ_MDET01000056.1"/>
</dbReference>
<name>A0A1V8RKS7_9HYPH</name>
<dbReference type="AlphaFoldDB" id="A0A1V8RKS7"/>
<gene>
    <name evidence="1" type="ORF">BFN67_07470</name>
</gene>